<dbReference type="EMBL" id="MN740934">
    <property type="protein sequence ID" value="QHU18487.1"/>
    <property type="molecule type" value="Genomic_DNA"/>
</dbReference>
<dbReference type="Gene3D" id="2.60.120.200">
    <property type="match status" value="1"/>
</dbReference>
<proteinExistence type="predicted"/>
<dbReference type="InterPro" id="IPR013320">
    <property type="entry name" value="ConA-like_dom_sf"/>
</dbReference>
<reference evidence="1" key="1">
    <citation type="journal article" date="2020" name="Nature">
        <title>Giant virus diversity and host interactions through global metagenomics.</title>
        <authorList>
            <person name="Schulz F."/>
            <person name="Roux S."/>
            <person name="Paez-Espino D."/>
            <person name="Jungbluth S."/>
            <person name="Walsh D.A."/>
            <person name="Denef V.J."/>
            <person name="McMahon K.D."/>
            <person name="Konstantinidis K.T."/>
            <person name="Eloe-Fadrosh E.A."/>
            <person name="Kyrpides N.C."/>
            <person name="Woyke T."/>
        </authorList>
    </citation>
    <scope>NUCLEOTIDE SEQUENCE</scope>
    <source>
        <strain evidence="1">GVMAG-S-3300013006-138</strain>
    </source>
</reference>
<evidence type="ECO:0000313" key="1">
    <source>
        <dbReference type="EMBL" id="QHU18487.1"/>
    </source>
</evidence>
<evidence type="ECO:0008006" key="2">
    <source>
        <dbReference type="Google" id="ProtNLM"/>
    </source>
</evidence>
<dbReference type="SUPFAM" id="SSF49899">
    <property type="entry name" value="Concanavalin A-like lectins/glucanases"/>
    <property type="match status" value="1"/>
</dbReference>
<dbReference type="AlphaFoldDB" id="A0A6C0KP25"/>
<name>A0A6C0KP25_9ZZZZ</name>
<organism evidence="1">
    <name type="scientific">viral metagenome</name>
    <dbReference type="NCBI Taxonomy" id="1070528"/>
    <lineage>
        <taxon>unclassified sequences</taxon>
        <taxon>metagenomes</taxon>
        <taxon>organismal metagenomes</taxon>
    </lineage>
</organism>
<protein>
    <recommendedName>
        <fullName evidence="2">LamG-like jellyroll fold domain-containing protein</fullName>
    </recommendedName>
</protein>
<accession>A0A6C0KP25</accession>
<sequence length="498" mass="55401">MSIFPLLLLISIILLGIVVSSELIAPGLVQEGFENLPESSYWARFVAPRNDIGSFKEDQSYIRDPRYYSDYADVGRLGVPYDFCRMIAPADDPTNLFFACALAGTDGLDSAKFRTAGTKDGFRISYDDYMRDVNGDGRADYCRILANPDSSWQPMCVKSTDTGFDSKEVVDSDPPAQIQTLLTFYQGCVVWLRFMSDMKDTIGNINVQTAGSIVIDETPRRDTTDGLYFNGSNQFLRISDQPDLSLGFHVPLRAVRVFMLWAKFDKFTNNAKLFDFGNGKAMDNVFLGILGKGDPPASASASASLRQRICGDESTVPTGNSGAQFVAEMTPQVLMETSAANVNEFVCLNPELRPRKLSPSFPPTGDINTDGATRATLIYEIWDKQARKMRIKVNGAVPLGEWVHIAIAATNEDAFRPNLGVYINGQKIVDKESGFLPSTGTMTNCYLGKSNWANATSQYENRDELFQGSMFDFRMYQGRVPEQMIKDSYSWGKMRLNM</sequence>